<dbReference type="EMBL" id="KN823006">
    <property type="protein sequence ID" value="KIO27583.1"/>
    <property type="molecule type" value="Genomic_DNA"/>
</dbReference>
<evidence type="ECO:0000313" key="2">
    <source>
        <dbReference type="Proteomes" id="UP000054248"/>
    </source>
</evidence>
<dbReference type="Proteomes" id="UP000054248">
    <property type="component" value="Unassembled WGS sequence"/>
</dbReference>
<organism evidence="1 2">
    <name type="scientific">Tulasnella calospora MUT 4182</name>
    <dbReference type="NCBI Taxonomy" id="1051891"/>
    <lineage>
        <taxon>Eukaryota</taxon>
        <taxon>Fungi</taxon>
        <taxon>Dikarya</taxon>
        <taxon>Basidiomycota</taxon>
        <taxon>Agaricomycotina</taxon>
        <taxon>Agaricomycetes</taxon>
        <taxon>Cantharellales</taxon>
        <taxon>Tulasnellaceae</taxon>
        <taxon>Tulasnella</taxon>
    </lineage>
</organism>
<sequence length="51" mass="5129">MAAPRSPPSPTLCAPLASVGSATAIVDSLPVGLHYSYPRSSPTDFDDAGSP</sequence>
<accession>A0A0C3L1I3</accession>
<dbReference type="AlphaFoldDB" id="A0A0C3L1I3"/>
<proteinExistence type="predicted"/>
<gene>
    <name evidence="1" type="ORF">M407DRAFT_23126</name>
</gene>
<name>A0A0C3L1I3_9AGAM</name>
<evidence type="ECO:0000313" key="1">
    <source>
        <dbReference type="EMBL" id="KIO27583.1"/>
    </source>
</evidence>
<keyword evidence="2" id="KW-1185">Reference proteome</keyword>
<protein>
    <submittedName>
        <fullName evidence="1">Uncharacterized protein</fullName>
    </submittedName>
</protein>
<dbReference type="HOGENOM" id="CLU_3108185_0_0_1"/>
<reference evidence="2" key="2">
    <citation type="submission" date="2015-01" db="EMBL/GenBank/DDBJ databases">
        <title>Evolutionary Origins and Diversification of the Mycorrhizal Mutualists.</title>
        <authorList>
            <consortium name="DOE Joint Genome Institute"/>
            <consortium name="Mycorrhizal Genomics Consortium"/>
            <person name="Kohler A."/>
            <person name="Kuo A."/>
            <person name="Nagy L.G."/>
            <person name="Floudas D."/>
            <person name="Copeland A."/>
            <person name="Barry K.W."/>
            <person name="Cichocki N."/>
            <person name="Veneault-Fourrey C."/>
            <person name="LaButti K."/>
            <person name="Lindquist E.A."/>
            <person name="Lipzen A."/>
            <person name="Lundell T."/>
            <person name="Morin E."/>
            <person name="Murat C."/>
            <person name="Riley R."/>
            <person name="Ohm R."/>
            <person name="Sun H."/>
            <person name="Tunlid A."/>
            <person name="Henrissat B."/>
            <person name="Grigoriev I.V."/>
            <person name="Hibbett D.S."/>
            <person name="Martin F."/>
        </authorList>
    </citation>
    <scope>NUCLEOTIDE SEQUENCE [LARGE SCALE GENOMIC DNA]</scope>
    <source>
        <strain evidence="2">MUT 4182</strain>
    </source>
</reference>
<reference evidence="1 2" key="1">
    <citation type="submission" date="2014-04" db="EMBL/GenBank/DDBJ databases">
        <authorList>
            <consortium name="DOE Joint Genome Institute"/>
            <person name="Kuo A."/>
            <person name="Girlanda M."/>
            <person name="Perotto S."/>
            <person name="Kohler A."/>
            <person name="Nagy L.G."/>
            <person name="Floudas D."/>
            <person name="Copeland A."/>
            <person name="Barry K.W."/>
            <person name="Cichocki N."/>
            <person name="Veneault-Fourrey C."/>
            <person name="LaButti K."/>
            <person name="Lindquist E.A."/>
            <person name="Lipzen A."/>
            <person name="Lundell T."/>
            <person name="Morin E."/>
            <person name="Murat C."/>
            <person name="Sun H."/>
            <person name="Tunlid A."/>
            <person name="Henrissat B."/>
            <person name="Grigoriev I.V."/>
            <person name="Hibbett D.S."/>
            <person name="Martin F."/>
            <person name="Nordberg H.P."/>
            <person name="Cantor M.N."/>
            <person name="Hua S.X."/>
        </authorList>
    </citation>
    <scope>NUCLEOTIDE SEQUENCE [LARGE SCALE GENOMIC DNA]</scope>
    <source>
        <strain evidence="1 2">MUT 4182</strain>
    </source>
</reference>